<feature type="region of interest" description="Disordered" evidence="1">
    <location>
        <begin position="36"/>
        <end position="57"/>
    </location>
</feature>
<dbReference type="EMBL" id="JAMKFB020000007">
    <property type="protein sequence ID" value="KAL0187759.1"/>
    <property type="molecule type" value="Genomic_DNA"/>
</dbReference>
<proteinExistence type="predicted"/>
<sequence>IPSGEAQPPRLDLQREWSAAPRGCLGLPGQCAPAAGGNWSEEEFGGGSGESGRWHEQEQGVAVGTMWETEGLQTLGIVVIVCASLKLLHLLGLISFSE</sequence>
<dbReference type="AlphaFoldDB" id="A0ABD0QNF2"/>
<keyword evidence="3" id="KW-1185">Reference proteome</keyword>
<evidence type="ECO:0000313" key="2">
    <source>
        <dbReference type="EMBL" id="KAL0187759.1"/>
    </source>
</evidence>
<comment type="caution">
    <text evidence="2">The sequence shown here is derived from an EMBL/GenBank/DDBJ whole genome shotgun (WGS) entry which is preliminary data.</text>
</comment>
<name>A0ABD0QNF2_CIRMR</name>
<feature type="non-terminal residue" evidence="2">
    <location>
        <position position="98"/>
    </location>
</feature>
<evidence type="ECO:0000313" key="3">
    <source>
        <dbReference type="Proteomes" id="UP001529510"/>
    </source>
</evidence>
<evidence type="ECO:0000256" key="1">
    <source>
        <dbReference type="SAM" id="MobiDB-lite"/>
    </source>
</evidence>
<gene>
    <name evidence="2" type="ORF">M9458_014858</name>
</gene>
<reference evidence="2 3" key="1">
    <citation type="submission" date="2024-05" db="EMBL/GenBank/DDBJ databases">
        <title>Genome sequencing and assembly of Indian major carp, Cirrhinus mrigala (Hamilton, 1822).</title>
        <authorList>
            <person name="Mohindra V."/>
            <person name="Chowdhury L.M."/>
            <person name="Lal K."/>
            <person name="Jena J.K."/>
        </authorList>
    </citation>
    <scope>NUCLEOTIDE SEQUENCE [LARGE SCALE GENOMIC DNA]</scope>
    <source>
        <strain evidence="2">CM1030</strain>
        <tissue evidence="2">Blood</tissue>
    </source>
</reference>
<organism evidence="2 3">
    <name type="scientific">Cirrhinus mrigala</name>
    <name type="common">Mrigala</name>
    <dbReference type="NCBI Taxonomy" id="683832"/>
    <lineage>
        <taxon>Eukaryota</taxon>
        <taxon>Metazoa</taxon>
        <taxon>Chordata</taxon>
        <taxon>Craniata</taxon>
        <taxon>Vertebrata</taxon>
        <taxon>Euteleostomi</taxon>
        <taxon>Actinopterygii</taxon>
        <taxon>Neopterygii</taxon>
        <taxon>Teleostei</taxon>
        <taxon>Ostariophysi</taxon>
        <taxon>Cypriniformes</taxon>
        <taxon>Cyprinidae</taxon>
        <taxon>Labeoninae</taxon>
        <taxon>Labeonini</taxon>
        <taxon>Cirrhinus</taxon>
    </lineage>
</organism>
<feature type="non-terminal residue" evidence="2">
    <location>
        <position position="1"/>
    </location>
</feature>
<dbReference type="Proteomes" id="UP001529510">
    <property type="component" value="Unassembled WGS sequence"/>
</dbReference>
<protein>
    <submittedName>
        <fullName evidence="2">Uncharacterized protein</fullName>
    </submittedName>
</protein>
<accession>A0ABD0QNF2</accession>